<proteinExistence type="predicted"/>
<name>A0ABU3WHF0_9GAMM</name>
<sequence length="272" mass="31093">MNSFDLNTAVFIQDQQIKTDSLKVADAFGKRHKDVLKRLESLDCPPDFTERNFAPSEYKDVTGRTLPMYEMTKDGWMFLVMGFTGEKAAQIKVSFIEAFNQMADLLQKQLLQTPQLTAGSLVQLKSGSQQLTVSQIENDIAQVHWFKNGKLYEHSFPVNCLVLDRALPQIEQAQQRLNEFWNALFEADIQKFNHSSQANILALNLTQIYNTIPNLPLRQNILTDLASSNAPFPQYLNRNLPYRSAIDHQVYKCWIFKNPKMAVANTDVEAES</sequence>
<gene>
    <name evidence="1" type="ORF">QR674_12675</name>
</gene>
<dbReference type="Pfam" id="PF09669">
    <property type="entry name" value="Phage_pRha"/>
    <property type="match status" value="1"/>
</dbReference>
<organism evidence="1 2">
    <name type="scientific">Acinetobacter chinensis</name>
    <dbReference type="NCBI Taxonomy" id="2004650"/>
    <lineage>
        <taxon>Bacteria</taxon>
        <taxon>Pseudomonadati</taxon>
        <taxon>Pseudomonadota</taxon>
        <taxon>Gammaproteobacteria</taxon>
        <taxon>Moraxellales</taxon>
        <taxon>Moraxellaceae</taxon>
        <taxon>Acinetobacter</taxon>
    </lineage>
</organism>
<dbReference type="NCBIfam" id="TIGR02681">
    <property type="entry name" value="phage_pRha"/>
    <property type="match status" value="1"/>
</dbReference>
<evidence type="ECO:0000313" key="1">
    <source>
        <dbReference type="EMBL" id="MDV2469835.1"/>
    </source>
</evidence>
<comment type="caution">
    <text evidence="1">The sequence shown here is derived from an EMBL/GenBank/DDBJ whole genome shotgun (WGS) entry which is preliminary data.</text>
</comment>
<dbReference type="EMBL" id="JASVDY010000004">
    <property type="protein sequence ID" value="MDV2469835.1"/>
    <property type="molecule type" value="Genomic_DNA"/>
</dbReference>
<protein>
    <submittedName>
        <fullName evidence="1">Rha family transcriptional regulator</fullName>
    </submittedName>
</protein>
<reference evidence="1 2" key="1">
    <citation type="submission" date="2023-06" db="EMBL/GenBank/DDBJ databases">
        <title>Genomic Analysis of Acinetobacter Strains Recovered from South Australian Aquatic Samples provides Insights into the Circulation of Antibiotic Resistance determinants in the Environment.</title>
        <authorList>
            <person name="Tobin L."/>
            <person name="Jarocki V.M."/>
            <person name="Kenyon J."/>
            <person name="Drigo B."/>
            <person name="Donner E."/>
            <person name="Djordjevic S.P."/>
            <person name="Hamidian M."/>
        </authorList>
    </citation>
    <scope>NUCLEOTIDE SEQUENCE [LARGE SCALE GENOMIC DNA]</scope>
    <source>
        <strain evidence="1 2">SAAc652</strain>
    </source>
</reference>
<dbReference type="RefSeq" id="WP_317084730.1">
    <property type="nucleotide sequence ID" value="NZ_JASVDY010000004.1"/>
</dbReference>
<dbReference type="Proteomes" id="UP001278188">
    <property type="component" value="Unassembled WGS sequence"/>
</dbReference>
<accession>A0ABU3WHF0</accession>
<dbReference type="InterPro" id="IPR014054">
    <property type="entry name" value="Phage_regulatory_Rha"/>
</dbReference>
<evidence type="ECO:0000313" key="2">
    <source>
        <dbReference type="Proteomes" id="UP001278188"/>
    </source>
</evidence>
<keyword evidence="2" id="KW-1185">Reference proteome</keyword>